<evidence type="ECO:0000256" key="1">
    <source>
        <dbReference type="SAM" id="SignalP"/>
    </source>
</evidence>
<sequence>MNRRTLFIGGAAALTASAAAASLLLPRKLPPALTYTRDGFAIGGTDPVAYFTHARPIGGDPAYTHDYAGATWRFISALSRDEFAGNPDAYAPRYGGFCAWAVAAKSALFSTQPDNWAIVDGKLYLNFSDEVQADWDKDRAGFIRQANLRWPRIVASL</sequence>
<feature type="chain" id="PRO_5011737562" description="YHS domain-containing protein" evidence="1">
    <location>
        <begin position="22"/>
        <end position="157"/>
    </location>
</feature>
<protein>
    <recommendedName>
        <fullName evidence="4">YHS domain-containing protein</fullName>
    </recommendedName>
</protein>
<evidence type="ECO:0000313" key="3">
    <source>
        <dbReference type="Proteomes" id="UP000199283"/>
    </source>
</evidence>
<evidence type="ECO:0000313" key="2">
    <source>
        <dbReference type="EMBL" id="SEL11374.1"/>
    </source>
</evidence>
<keyword evidence="1" id="KW-0732">Signal</keyword>
<proteinExistence type="predicted"/>
<dbReference type="PROSITE" id="PS51318">
    <property type="entry name" value="TAT"/>
    <property type="match status" value="1"/>
</dbReference>
<keyword evidence="3" id="KW-1185">Reference proteome</keyword>
<dbReference type="Proteomes" id="UP000199283">
    <property type="component" value="Unassembled WGS sequence"/>
</dbReference>
<dbReference type="NCBIfam" id="NF041384">
    <property type="entry name" value="YHS_seleno_dom"/>
    <property type="match status" value="1"/>
</dbReference>
<evidence type="ECO:0008006" key="4">
    <source>
        <dbReference type="Google" id="ProtNLM"/>
    </source>
</evidence>
<gene>
    <name evidence="2" type="ORF">SAMN04488526_1965</name>
</gene>
<accession>A0A1H7MJN9</accession>
<dbReference type="EMBL" id="FNZQ01000003">
    <property type="protein sequence ID" value="SEL11374.1"/>
    <property type="molecule type" value="Genomic_DNA"/>
</dbReference>
<dbReference type="OrthoDB" id="344729at2"/>
<reference evidence="2 3" key="1">
    <citation type="submission" date="2016-10" db="EMBL/GenBank/DDBJ databases">
        <authorList>
            <person name="de Groot N.N."/>
        </authorList>
    </citation>
    <scope>NUCLEOTIDE SEQUENCE [LARGE SCALE GENOMIC DNA]</scope>
    <source>
        <strain evidence="2 3">DSM 14858</strain>
    </source>
</reference>
<dbReference type="AlphaFoldDB" id="A0A1H7MJN9"/>
<dbReference type="RefSeq" id="WP_092762274.1">
    <property type="nucleotide sequence ID" value="NZ_FNZQ01000003.1"/>
</dbReference>
<feature type="signal peptide" evidence="1">
    <location>
        <begin position="1"/>
        <end position="21"/>
    </location>
</feature>
<organism evidence="2 3">
    <name type="scientific">Jannaschia helgolandensis</name>
    <dbReference type="NCBI Taxonomy" id="188906"/>
    <lineage>
        <taxon>Bacteria</taxon>
        <taxon>Pseudomonadati</taxon>
        <taxon>Pseudomonadota</taxon>
        <taxon>Alphaproteobacteria</taxon>
        <taxon>Rhodobacterales</taxon>
        <taxon>Roseobacteraceae</taxon>
        <taxon>Jannaschia</taxon>
    </lineage>
</organism>
<name>A0A1H7MJN9_9RHOB</name>
<dbReference type="InterPro" id="IPR006311">
    <property type="entry name" value="TAT_signal"/>
</dbReference>
<dbReference type="STRING" id="188906.SAMN04488526_1965"/>